<keyword evidence="1" id="KW-1133">Transmembrane helix</keyword>
<dbReference type="Proteomes" id="UP000004725">
    <property type="component" value="Unassembled WGS sequence"/>
</dbReference>
<organism evidence="2 3">
    <name type="scientific">Planococcus antarcticus DSM 14505</name>
    <dbReference type="NCBI Taxonomy" id="1185653"/>
    <lineage>
        <taxon>Bacteria</taxon>
        <taxon>Bacillati</taxon>
        <taxon>Bacillota</taxon>
        <taxon>Bacilli</taxon>
        <taxon>Bacillales</taxon>
        <taxon>Caryophanaceae</taxon>
        <taxon>Planococcus</taxon>
    </lineage>
</organism>
<comment type="caution">
    <text evidence="2">The sequence shown here is derived from an EMBL/GenBank/DDBJ whole genome shotgun (WGS) entry which is preliminary data.</text>
</comment>
<feature type="transmembrane region" description="Helical" evidence="1">
    <location>
        <begin position="12"/>
        <end position="30"/>
    </location>
</feature>
<accession>A0AA87ILC6</accession>
<protein>
    <submittedName>
        <fullName evidence="2">Uncharacterized protein</fullName>
    </submittedName>
</protein>
<keyword evidence="1" id="KW-0812">Transmembrane</keyword>
<evidence type="ECO:0000313" key="3">
    <source>
        <dbReference type="Proteomes" id="UP000004725"/>
    </source>
</evidence>
<dbReference type="AlphaFoldDB" id="A0AA87ILC6"/>
<name>A0AA87ILC6_9BACL</name>
<feature type="transmembrane region" description="Helical" evidence="1">
    <location>
        <begin position="36"/>
        <end position="61"/>
    </location>
</feature>
<reference evidence="2 3" key="1">
    <citation type="journal article" date="2012" name="J. Bacteriol.">
        <title>Genome Sequence of the Antarctic Psychrophile Bacterium Planococcus antarcticus DSM 14505.</title>
        <authorList>
            <person name="Margolles A."/>
            <person name="Gueimonde M."/>
            <person name="Sanchez B."/>
        </authorList>
    </citation>
    <scope>NUCLEOTIDE SEQUENCE [LARGE SCALE GENOMIC DNA]</scope>
    <source>
        <strain evidence="2 3">DSM 14505</strain>
    </source>
</reference>
<gene>
    <name evidence="2" type="ORF">A1A1_09741</name>
</gene>
<evidence type="ECO:0000313" key="2">
    <source>
        <dbReference type="EMBL" id="EIM06820.1"/>
    </source>
</evidence>
<dbReference type="RefSeq" id="WP_006829931.1">
    <property type="nucleotide sequence ID" value="NZ_AJYB01000026.1"/>
</dbReference>
<proteinExistence type="predicted"/>
<sequence length="81" mass="9062">MKKVFKTTGQLIIGALIGFFGMLVILQVEFRMDFSAYAYPVNLAILAIGTILAIFSLYRYFSIQFLTKKKLTGDEEDAAEG</sequence>
<dbReference type="EMBL" id="AJYB01000026">
    <property type="protein sequence ID" value="EIM06820.1"/>
    <property type="molecule type" value="Genomic_DNA"/>
</dbReference>
<keyword evidence="1" id="KW-0472">Membrane</keyword>
<evidence type="ECO:0000256" key="1">
    <source>
        <dbReference type="SAM" id="Phobius"/>
    </source>
</evidence>